<proteinExistence type="inferred from homology"/>
<evidence type="ECO:0000256" key="3">
    <source>
        <dbReference type="PIRSR" id="PIRSR607837-1"/>
    </source>
</evidence>
<protein>
    <submittedName>
        <fullName evidence="4">Damage-inducible protein DinB</fullName>
    </submittedName>
</protein>
<accession>A0A5B8IUR7</accession>
<evidence type="ECO:0000256" key="2">
    <source>
        <dbReference type="ARBA" id="ARBA00022723"/>
    </source>
</evidence>
<feature type="binding site" evidence="3">
    <location>
        <position position="50"/>
    </location>
    <ligand>
        <name>a divalent metal cation</name>
        <dbReference type="ChEBI" id="CHEBI:60240"/>
    </ligand>
</feature>
<dbReference type="SUPFAM" id="SSF109854">
    <property type="entry name" value="DinB/YfiT-like putative metalloenzymes"/>
    <property type="match status" value="1"/>
</dbReference>
<dbReference type="PANTHER" id="PTHR37302">
    <property type="entry name" value="SLR1116 PROTEIN"/>
    <property type="match status" value="1"/>
</dbReference>
<dbReference type="EMBL" id="CP042261">
    <property type="protein sequence ID" value="QDY69173.1"/>
    <property type="molecule type" value="Genomic_DNA"/>
</dbReference>
<comment type="similarity">
    <text evidence="1">Belongs to the DinB family.</text>
</comment>
<dbReference type="Pfam" id="PF05163">
    <property type="entry name" value="DinB"/>
    <property type="match status" value="1"/>
</dbReference>
<evidence type="ECO:0000313" key="5">
    <source>
        <dbReference type="Proteomes" id="UP000318483"/>
    </source>
</evidence>
<dbReference type="RefSeq" id="WP_146364537.1">
    <property type="nucleotide sequence ID" value="NZ_CP042261.1"/>
</dbReference>
<feature type="binding site" evidence="3">
    <location>
        <position position="137"/>
    </location>
    <ligand>
        <name>a divalent metal cation</name>
        <dbReference type="ChEBI" id="CHEBI:60240"/>
    </ligand>
</feature>
<organism evidence="4 5">
    <name type="scientific">Qingshengfaniella alkalisoli</name>
    <dbReference type="NCBI Taxonomy" id="2599296"/>
    <lineage>
        <taxon>Bacteria</taxon>
        <taxon>Pseudomonadati</taxon>
        <taxon>Pseudomonadota</taxon>
        <taxon>Alphaproteobacteria</taxon>
        <taxon>Rhodobacterales</taxon>
        <taxon>Paracoccaceae</taxon>
        <taxon>Qingshengfaniella</taxon>
    </lineage>
</organism>
<name>A0A5B8IUR7_9RHOB</name>
<dbReference type="Gene3D" id="1.20.120.450">
    <property type="entry name" value="dinb family like domain"/>
    <property type="match status" value="1"/>
</dbReference>
<dbReference type="InterPro" id="IPR034660">
    <property type="entry name" value="DinB/YfiT-like"/>
</dbReference>
<dbReference type="GO" id="GO:0046872">
    <property type="term" value="F:metal ion binding"/>
    <property type="evidence" value="ECO:0007669"/>
    <property type="project" value="UniProtKB-KW"/>
</dbReference>
<dbReference type="KEGG" id="lit:FPZ52_05680"/>
<dbReference type="InterPro" id="IPR007837">
    <property type="entry name" value="DinB"/>
</dbReference>
<dbReference type="PANTHER" id="PTHR37302:SF1">
    <property type="entry name" value="PROTEIN DINB"/>
    <property type="match status" value="1"/>
</dbReference>
<dbReference type="AlphaFoldDB" id="A0A5B8IUR7"/>
<keyword evidence="5" id="KW-1185">Reference proteome</keyword>
<dbReference type="OrthoDB" id="9807509at2"/>
<feature type="binding site" evidence="3">
    <location>
        <position position="141"/>
    </location>
    <ligand>
        <name>a divalent metal cation</name>
        <dbReference type="ChEBI" id="CHEBI:60240"/>
    </ligand>
</feature>
<keyword evidence="2 3" id="KW-0479">Metal-binding</keyword>
<gene>
    <name evidence="4" type="ORF">FPZ52_05680</name>
</gene>
<evidence type="ECO:0000313" key="4">
    <source>
        <dbReference type="EMBL" id="QDY69173.1"/>
    </source>
</evidence>
<reference evidence="4 5" key="1">
    <citation type="submission" date="2019-07" db="EMBL/GenBank/DDBJ databases">
        <title>Litoreibacter alkalisoli sp. nov., isolated from saline-alkaline soil.</title>
        <authorList>
            <person name="Wang S."/>
            <person name="Xu L."/>
            <person name="Xing Y.-T."/>
            <person name="Sun J.-Q."/>
        </authorList>
    </citation>
    <scope>NUCLEOTIDE SEQUENCE [LARGE SCALE GENOMIC DNA]</scope>
    <source>
        <strain evidence="4 5">LN3S51</strain>
    </source>
</reference>
<evidence type="ECO:0000256" key="1">
    <source>
        <dbReference type="ARBA" id="ARBA00008635"/>
    </source>
</evidence>
<sequence length="168" mass="18857">MITADYCRMMARYNDWQSRSQLTSAGALQQQDRDMDRGAFFGSITGTLNHLLWGDRMWMSRFSNVEKPGMPISASPEMTGSWEAYVAMRESTNQIILDWANKLTDAALGGDLHWYSGALKRDVTKPLAVCVVHFFNHQTHHRGQVHAMLTAAGLVPDDTDLFAMSETA</sequence>
<dbReference type="Proteomes" id="UP000318483">
    <property type="component" value="Chromosome"/>
</dbReference>